<dbReference type="PANTHER" id="PTHR33525:SF4">
    <property type="entry name" value="CYCLIC DI-GMP PHOSPHODIESTERASE CDGJ"/>
    <property type="match status" value="1"/>
</dbReference>
<dbReference type="OrthoDB" id="9804751at2"/>
<proteinExistence type="predicted"/>
<gene>
    <name evidence="2" type="ORF">H744_2c0402</name>
</gene>
<sequence length="416" mass="47154">MYSYVARQPIFNRHQKTAGYELLFRDGEGNAFPVGVDENKATCCLLVNSFIADSDGMAQAGKRCFINFPHKSLVRLLPTLLPKKQVVIEVLETCQPNDELLLAIRHLNRLGYMIALDDFNMDPRWQRFLPYVHIIKLDLLKIGLEAACEYVAQNRGKKLMFLAEKVESYRDYTQAHQAGFHFFQGYYFSRPELLKSRNLKPERLSTLRLLQEVCRDQVDFERVEQIIASDLSLSYLLLRYVNTAVDRLKVPISEFKQALVYLGEEKLKVFVSAVATAQASIDKPHELYALSLQRGRMCEILAAVSGQDVEAKPAFMTGLLSLIDALLDQPLDELLAQLPLQSEIRQALLHQHGSLGQLLRLTIAYEQAQWGLVNQLAEALGIEGPRISQSYQLALQWSSKYDLQAPPRPLTAAQTG</sequence>
<dbReference type="PANTHER" id="PTHR33525">
    <property type="match status" value="1"/>
</dbReference>
<dbReference type="InterPro" id="IPR001633">
    <property type="entry name" value="EAL_dom"/>
</dbReference>
<dbReference type="PIRSF" id="PIRSF003180">
    <property type="entry name" value="DiGMPpdiest_YuxH"/>
    <property type="match status" value="1"/>
</dbReference>
<dbReference type="PROSITE" id="PS51833">
    <property type="entry name" value="HDOD"/>
    <property type="match status" value="1"/>
</dbReference>
<dbReference type="PATRIC" id="fig|658445.3.peg.2296"/>
<dbReference type="Gene3D" id="1.10.3210.10">
    <property type="entry name" value="Hypothetical protein af1432"/>
    <property type="match status" value="1"/>
</dbReference>
<keyword evidence="3" id="KW-1185">Reference proteome</keyword>
<dbReference type="Pfam" id="PF08668">
    <property type="entry name" value="HDOD"/>
    <property type="match status" value="1"/>
</dbReference>
<accession>A0A0C5WJ16</accession>
<dbReference type="InterPro" id="IPR013976">
    <property type="entry name" value="HDOD"/>
</dbReference>
<protein>
    <recommendedName>
        <fullName evidence="1">HDOD domain-containing protein</fullName>
    </recommendedName>
</protein>
<dbReference type="InterPro" id="IPR014408">
    <property type="entry name" value="dGMP_Pdiesterase_EAL/HD-GYP"/>
</dbReference>
<dbReference type="Pfam" id="PF00563">
    <property type="entry name" value="EAL"/>
    <property type="match status" value="1"/>
</dbReference>
<evidence type="ECO:0000259" key="1">
    <source>
        <dbReference type="PROSITE" id="PS51833"/>
    </source>
</evidence>
<dbReference type="InterPro" id="IPR035919">
    <property type="entry name" value="EAL_sf"/>
</dbReference>
<feature type="domain" description="HDOD" evidence="1">
    <location>
        <begin position="199"/>
        <end position="386"/>
    </location>
</feature>
<dbReference type="HOGENOM" id="CLU_044951_2_0_6"/>
<dbReference type="Proteomes" id="UP000032303">
    <property type="component" value="Chromosome 2"/>
</dbReference>
<dbReference type="STRING" id="658445.H744_2c0402"/>
<dbReference type="EMBL" id="CP005974">
    <property type="protein sequence ID" value="AJR07138.1"/>
    <property type="molecule type" value="Genomic_DNA"/>
</dbReference>
<dbReference type="SMART" id="SM00052">
    <property type="entry name" value="EAL"/>
    <property type="match status" value="1"/>
</dbReference>
<dbReference type="SUPFAM" id="SSF109604">
    <property type="entry name" value="HD-domain/PDEase-like"/>
    <property type="match status" value="1"/>
</dbReference>
<dbReference type="AlphaFoldDB" id="A0A0C5WJ16"/>
<evidence type="ECO:0000313" key="3">
    <source>
        <dbReference type="Proteomes" id="UP000032303"/>
    </source>
</evidence>
<dbReference type="KEGG" id="pgb:H744_2c0402"/>
<dbReference type="InterPro" id="IPR052340">
    <property type="entry name" value="RNase_Y/CdgJ"/>
</dbReference>
<evidence type="ECO:0000313" key="2">
    <source>
        <dbReference type="EMBL" id="AJR07138.1"/>
    </source>
</evidence>
<organism evidence="2 3">
    <name type="scientific">Photobacterium gaetbulicola Gung47</name>
    <dbReference type="NCBI Taxonomy" id="658445"/>
    <lineage>
        <taxon>Bacteria</taxon>
        <taxon>Pseudomonadati</taxon>
        <taxon>Pseudomonadota</taxon>
        <taxon>Gammaproteobacteria</taxon>
        <taxon>Vibrionales</taxon>
        <taxon>Vibrionaceae</taxon>
        <taxon>Photobacterium</taxon>
    </lineage>
</organism>
<dbReference type="SUPFAM" id="SSF141868">
    <property type="entry name" value="EAL domain-like"/>
    <property type="match status" value="1"/>
</dbReference>
<dbReference type="Gene3D" id="3.20.20.450">
    <property type="entry name" value="EAL domain"/>
    <property type="match status" value="1"/>
</dbReference>
<reference evidence="2 3" key="1">
    <citation type="submission" date="2013-05" db="EMBL/GenBank/DDBJ databases">
        <title>Complete genome sequence of the lipase-producing bacterium Photobacterium gaetbulicola Gung47.</title>
        <authorList>
            <person name="Kim Y.-O."/>
        </authorList>
    </citation>
    <scope>NUCLEOTIDE SEQUENCE [LARGE SCALE GENOMIC DNA]</scope>
    <source>
        <strain evidence="2 3">Gung47</strain>
    </source>
</reference>
<name>A0A0C5WJ16_9GAMM</name>